<protein>
    <submittedName>
        <fullName evidence="2">Uncharacterized protein</fullName>
    </submittedName>
</protein>
<feature type="compositionally biased region" description="Polar residues" evidence="1">
    <location>
        <begin position="231"/>
        <end position="240"/>
    </location>
</feature>
<feature type="region of interest" description="Disordered" evidence="1">
    <location>
        <begin position="229"/>
        <end position="268"/>
    </location>
</feature>
<feature type="region of interest" description="Disordered" evidence="1">
    <location>
        <begin position="26"/>
        <end position="211"/>
    </location>
</feature>
<reference evidence="2" key="1">
    <citation type="journal article" date="2018" name="Data Brief">
        <title>Genome sequence data from 17 accessions of Ensete ventricosum, a staple food crop for millions in Ethiopia.</title>
        <authorList>
            <person name="Yemataw Z."/>
            <person name="Muzemil S."/>
            <person name="Ambachew D."/>
            <person name="Tripathi L."/>
            <person name="Tesfaye K."/>
            <person name="Chala A."/>
            <person name="Farbos A."/>
            <person name="O'Neill P."/>
            <person name="Moore K."/>
            <person name="Grant M."/>
            <person name="Studholme D.J."/>
        </authorList>
    </citation>
    <scope>NUCLEOTIDE SEQUENCE [LARGE SCALE GENOMIC DNA]</scope>
    <source>
        <tissue evidence="2">Leaf</tissue>
    </source>
</reference>
<gene>
    <name evidence="2" type="ORF">BHM03_00005513</name>
</gene>
<dbReference type="Proteomes" id="UP000290560">
    <property type="component" value="Unassembled WGS sequence"/>
</dbReference>
<feature type="compositionally biased region" description="Basic and acidic residues" evidence="1">
    <location>
        <begin position="241"/>
        <end position="258"/>
    </location>
</feature>
<sequence length="268" mass="30478">MLSFTGSTARSVACGSPTRFVACAARGEGSMLAPREEKDRYDADNRPLPGHSAKNRPLAIDFDRRRSIEQEKEKKRRKRSKKEKRKRIPIARAQSSPMHRRRSHAVAARGSRALFLPREEKDRGDKQKEEGKKEYLASAVLARLPSPPAHDRRPRVAHGRFFSRARRQIEATNKKKRGRKNTSPAPSSPACRRRPRVACAPSPPAHDRRPWVAHDRFFSRARRQIEATVARQGTSASIKSQEVRFNEEPPGHSPEPKRQALRTSARLI</sequence>
<feature type="compositionally biased region" description="Basic and acidic residues" evidence="1">
    <location>
        <begin position="117"/>
        <end position="135"/>
    </location>
</feature>
<name>A0A445MB65_ENSVE</name>
<evidence type="ECO:0000313" key="2">
    <source>
        <dbReference type="EMBL" id="RZR71500.1"/>
    </source>
</evidence>
<organism evidence="2">
    <name type="scientific">Ensete ventricosum</name>
    <name type="common">Abyssinian banana</name>
    <name type="synonym">Musa ensete</name>
    <dbReference type="NCBI Taxonomy" id="4639"/>
    <lineage>
        <taxon>Eukaryota</taxon>
        <taxon>Viridiplantae</taxon>
        <taxon>Streptophyta</taxon>
        <taxon>Embryophyta</taxon>
        <taxon>Tracheophyta</taxon>
        <taxon>Spermatophyta</taxon>
        <taxon>Magnoliopsida</taxon>
        <taxon>Liliopsida</taxon>
        <taxon>Zingiberales</taxon>
        <taxon>Musaceae</taxon>
        <taxon>Ensete</taxon>
    </lineage>
</organism>
<feature type="compositionally biased region" description="Basic and acidic residues" evidence="1">
    <location>
        <begin position="61"/>
        <end position="73"/>
    </location>
</feature>
<dbReference type="AlphaFoldDB" id="A0A445MB65"/>
<accession>A0A445MB65</accession>
<dbReference type="EMBL" id="KV875543">
    <property type="protein sequence ID" value="RZR71500.1"/>
    <property type="molecule type" value="Genomic_DNA"/>
</dbReference>
<feature type="compositionally biased region" description="Basic residues" evidence="1">
    <location>
        <begin position="152"/>
        <end position="166"/>
    </location>
</feature>
<feature type="compositionally biased region" description="Basic residues" evidence="1">
    <location>
        <begin position="74"/>
        <end position="89"/>
    </location>
</feature>
<proteinExistence type="predicted"/>
<feature type="compositionally biased region" description="Basic and acidic residues" evidence="1">
    <location>
        <begin position="34"/>
        <end position="45"/>
    </location>
</feature>
<evidence type="ECO:0000256" key="1">
    <source>
        <dbReference type="SAM" id="MobiDB-lite"/>
    </source>
</evidence>